<proteinExistence type="predicted"/>
<reference evidence="1 3" key="2">
    <citation type="journal article" date="2011" name="Nucleic Acids Res.">
        <title>Insights into the evolution of Archaea and eukaryotic protein modifier systems revealed by the genome of a novel archaeal group.</title>
        <authorList>
            <person name="Nunoura T."/>
            <person name="Takaki Y."/>
            <person name="Kakuta J."/>
            <person name="Nishi S."/>
            <person name="Sugahara J."/>
            <person name="Kazama H."/>
            <person name="Chee G."/>
            <person name="Hattori M."/>
            <person name="Kanai A."/>
            <person name="Atomi H."/>
            <person name="Takai K."/>
            <person name="Takami H."/>
        </authorList>
    </citation>
    <scope>NUCLEOTIDE SEQUENCE [LARGE SCALE GENOMIC DNA]</scope>
</reference>
<reference evidence="1 3" key="1">
    <citation type="journal article" date="2005" name="Environ. Microbiol.">
        <title>Genetic and functional properties of uncultivated thermophilic crenarchaeotes from a subsurface gold mine as revealed by analysis of genome fragments.</title>
        <authorList>
            <person name="Nunoura T."/>
            <person name="Hirayama H."/>
            <person name="Takami H."/>
            <person name="Oida H."/>
            <person name="Nishi S."/>
            <person name="Shimamura S."/>
            <person name="Suzuki Y."/>
            <person name="Inagaki F."/>
            <person name="Takai K."/>
            <person name="Nealson K.H."/>
            <person name="Horikoshi K."/>
        </authorList>
    </citation>
    <scope>NUCLEOTIDE SEQUENCE [LARGE SCALE GENOMIC DNA]</scope>
</reference>
<dbReference type="EMBL" id="BA000048">
    <property type="protein sequence ID" value="BAJ50814.1"/>
    <property type="molecule type" value="Genomic_DNA"/>
</dbReference>
<dbReference type="EMBL" id="AP011852">
    <property type="protein sequence ID" value="BAJ48014.1"/>
    <property type="molecule type" value="Genomic_DNA"/>
</dbReference>
<dbReference type="Proteomes" id="UP000008120">
    <property type="component" value="Chromosome"/>
</dbReference>
<evidence type="ECO:0000313" key="2">
    <source>
        <dbReference type="EMBL" id="BAJ50814.1"/>
    </source>
</evidence>
<accession>E6N6U5</accession>
<protein>
    <submittedName>
        <fullName evidence="1">Uncharacterized protein</fullName>
    </submittedName>
</protein>
<dbReference type="STRING" id="311458.CSUB_C0961"/>
<gene>
    <name evidence="2" type="ORF">CSUB_C0961</name>
    <name evidence="1" type="ORF">HGMM_F28E01C15</name>
</gene>
<dbReference type="BioCyc" id="CCAL311458:G131R-969-MONOMER"/>
<evidence type="ECO:0000313" key="3">
    <source>
        <dbReference type="Proteomes" id="UP000008120"/>
    </source>
</evidence>
<name>E6N6U5_CALS0</name>
<organism evidence="1 3">
    <name type="scientific">Caldiarchaeum subterraneum</name>
    <dbReference type="NCBI Taxonomy" id="311458"/>
    <lineage>
        <taxon>Archaea</taxon>
        <taxon>Nitrososphaerota</taxon>
        <taxon>Candidatus Caldarchaeales</taxon>
        <taxon>Candidatus Caldarchaeaceae</taxon>
        <taxon>Candidatus Caldarchaeum</taxon>
    </lineage>
</organism>
<dbReference type="AlphaFoldDB" id="E6N6U5"/>
<sequence length="101" mass="12125">MRCSSERGRGVKLYVRVLERAGNKYKKVYNKTFEVEDYSQFLEMMMSIRRALWRKYLTKKGKTMVYSKSSSTRRRIPKKRQRILFQPVLDSVSHEPWEAAV</sequence>
<evidence type="ECO:0000313" key="1">
    <source>
        <dbReference type="EMBL" id="BAJ48014.1"/>
    </source>
</evidence>
<dbReference type="KEGG" id="csu:CSUB_C0961"/>